<dbReference type="InterPro" id="IPR005203">
    <property type="entry name" value="Hemocyanin_C"/>
</dbReference>
<dbReference type="InterPro" id="IPR037020">
    <property type="entry name" value="Hemocyanin_C_sf"/>
</dbReference>
<dbReference type="PANTHER" id="PTHR11511">
    <property type="entry name" value="LARVAL STORAGE PROTEIN/PHENOLOXIDASE"/>
    <property type="match status" value="1"/>
</dbReference>
<dbReference type="SUPFAM" id="SSF81296">
    <property type="entry name" value="E set domains"/>
    <property type="match status" value="2"/>
</dbReference>
<dbReference type="Gene3D" id="1.20.1370.10">
    <property type="entry name" value="Hemocyanin, N-terminal domain"/>
    <property type="match status" value="2"/>
</dbReference>
<dbReference type="OMA" id="EQAWAGG"/>
<dbReference type="GO" id="GO:0042438">
    <property type="term" value="P:melanin biosynthetic process"/>
    <property type="evidence" value="ECO:0007669"/>
    <property type="project" value="UniProtKB-KW"/>
</dbReference>
<dbReference type="SUPFAM" id="SSF48056">
    <property type="entry name" value="Di-copper centre-containing domain"/>
    <property type="match status" value="2"/>
</dbReference>
<dbReference type="FunFam" id="1.10.1280.10:FF:000004">
    <property type="entry name" value="Hemocyanin subunit 2"/>
    <property type="match status" value="1"/>
</dbReference>
<dbReference type="InterPro" id="IPR013788">
    <property type="entry name" value="Hemocyanin/hexamerin"/>
</dbReference>
<dbReference type="Pfam" id="PF03723">
    <property type="entry name" value="Hemocyanin_C"/>
    <property type="match status" value="2"/>
</dbReference>
<dbReference type="GO" id="GO:0005576">
    <property type="term" value="C:extracellular region"/>
    <property type="evidence" value="ECO:0007669"/>
    <property type="project" value="UniProtKB-SubCell"/>
</dbReference>
<evidence type="ECO:0000256" key="10">
    <source>
        <dbReference type="ARBA" id="ARBA00023008"/>
    </source>
</evidence>
<feature type="disulfide bond" evidence="18">
    <location>
        <begin position="1811"/>
        <end position="1823"/>
    </location>
</feature>
<dbReference type="InterPro" id="IPR008922">
    <property type="entry name" value="Di-copper_centre_dom_sf"/>
</dbReference>
<dbReference type="Pfam" id="PF03722">
    <property type="entry name" value="Hemocyanin_N"/>
    <property type="match status" value="1"/>
</dbReference>
<comment type="caution">
    <text evidence="21">The sequence shown here is derived from an EMBL/GenBank/DDBJ whole genome shotgun (WGS) entry which is preliminary data.</text>
</comment>
<dbReference type="FunFam" id="1.20.1370.10:FF:000001">
    <property type="entry name" value="Phenoloxidase 2"/>
    <property type="match status" value="1"/>
</dbReference>
<evidence type="ECO:0000313" key="22">
    <source>
        <dbReference type="Proteomes" id="UP000037069"/>
    </source>
</evidence>
<organism evidence="21 22">
    <name type="scientific">Lucilia cuprina</name>
    <name type="common">Green bottle fly</name>
    <name type="synonym">Australian sheep blowfly</name>
    <dbReference type="NCBI Taxonomy" id="7375"/>
    <lineage>
        <taxon>Eukaryota</taxon>
        <taxon>Metazoa</taxon>
        <taxon>Ecdysozoa</taxon>
        <taxon>Arthropoda</taxon>
        <taxon>Hexapoda</taxon>
        <taxon>Insecta</taxon>
        <taxon>Pterygota</taxon>
        <taxon>Neoptera</taxon>
        <taxon>Endopterygota</taxon>
        <taxon>Diptera</taxon>
        <taxon>Brachycera</taxon>
        <taxon>Muscomorpha</taxon>
        <taxon>Oestroidea</taxon>
        <taxon>Calliphoridae</taxon>
        <taxon>Luciliinae</taxon>
        <taxon>Lucilia</taxon>
    </lineage>
</organism>
<dbReference type="PANTHER" id="PTHR11511:SF4">
    <property type="entry name" value="PHENOLOXIDASE 2-RELATED"/>
    <property type="match status" value="1"/>
</dbReference>
<evidence type="ECO:0000256" key="2">
    <source>
        <dbReference type="ARBA" id="ARBA00004613"/>
    </source>
</evidence>
<dbReference type="FunFam" id="2.60.40.1520:FF:000001">
    <property type="entry name" value="Hemocyanin subunit 2"/>
    <property type="match status" value="2"/>
</dbReference>
<dbReference type="InterPro" id="IPR002227">
    <property type="entry name" value="Tyrosinase_Cu-bd"/>
</dbReference>
<keyword evidence="12" id="KW-0470">Melanin biosynthesis</keyword>
<dbReference type="Gene3D" id="1.10.1280.10">
    <property type="entry name" value="Di-copper center containing domain from catechol oxidase"/>
    <property type="match status" value="2"/>
</dbReference>
<dbReference type="InterPro" id="IPR014756">
    <property type="entry name" value="Ig_E-set"/>
</dbReference>
<keyword evidence="14" id="KW-0325">Glycoprotein</keyword>
<keyword evidence="13 18" id="KW-1015">Disulfide bond</keyword>
<evidence type="ECO:0000256" key="17">
    <source>
        <dbReference type="PIRSR" id="PIRSR601548-2"/>
    </source>
</evidence>
<evidence type="ECO:0000256" key="7">
    <source>
        <dbReference type="ARBA" id="ARBA00022723"/>
    </source>
</evidence>
<accession>A0A0L0C587</accession>
<dbReference type="PROSITE" id="PS00498">
    <property type="entry name" value="TYROSINASE_2"/>
    <property type="match status" value="2"/>
</dbReference>
<dbReference type="SUPFAM" id="SSF48050">
    <property type="entry name" value="Hemocyanin, N-terminal domain"/>
    <property type="match status" value="2"/>
</dbReference>
<keyword evidence="7" id="KW-0479">Metal-binding</keyword>
<keyword evidence="8" id="KW-0732">Signal</keyword>
<evidence type="ECO:0000256" key="12">
    <source>
        <dbReference type="ARBA" id="ARBA00023101"/>
    </source>
</evidence>
<dbReference type="InterPro" id="IPR000896">
    <property type="entry name" value="Hemocyanin/hexamerin_mid_dom"/>
</dbReference>
<evidence type="ECO:0000256" key="6">
    <source>
        <dbReference type="ARBA" id="ARBA00022525"/>
    </source>
</evidence>
<evidence type="ECO:0000256" key="16">
    <source>
        <dbReference type="ARBA" id="ARBA00048881"/>
    </source>
</evidence>
<dbReference type="Gene3D" id="2.60.40.1520">
    <property type="entry name" value="Hemocyanin, C-terminal domain"/>
    <property type="match status" value="2"/>
</dbReference>
<comment type="catalytic activity">
    <reaction evidence="16">
        <text>L-tyrosine + O2 = L-dopaquinone + H2O</text>
        <dbReference type="Rhea" id="RHEA:18117"/>
        <dbReference type="ChEBI" id="CHEBI:15377"/>
        <dbReference type="ChEBI" id="CHEBI:15379"/>
        <dbReference type="ChEBI" id="CHEBI:57924"/>
        <dbReference type="ChEBI" id="CHEBI:58315"/>
        <dbReference type="EC" id="1.14.18.1"/>
    </reaction>
</comment>
<dbReference type="GO" id="GO:0042417">
    <property type="term" value="P:dopamine metabolic process"/>
    <property type="evidence" value="ECO:0007669"/>
    <property type="project" value="UniProtKB-ARBA"/>
</dbReference>
<dbReference type="InterPro" id="IPR001548">
    <property type="entry name" value="Peptidase_M2"/>
</dbReference>
<comment type="similarity">
    <text evidence="4">Belongs to the tyrosinase family.</text>
</comment>
<dbReference type="GO" id="GO:0035011">
    <property type="term" value="P:melanotic encapsulation of foreign target"/>
    <property type="evidence" value="ECO:0007669"/>
    <property type="project" value="UniProtKB-ARBA"/>
</dbReference>
<feature type="binding site" evidence="17">
    <location>
        <position position="1502"/>
    </location>
    <ligand>
        <name>chloride</name>
        <dbReference type="ChEBI" id="CHEBI:17996"/>
        <label>1</label>
    </ligand>
</feature>
<dbReference type="PROSITE" id="PS00210">
    <property type="entry name" value="HEMOCYANIN_2"/>
    <property type="match status" value="2"/>
</dbReference>
<evidence type="ECO:0000256" key="8">
    <source>
        <dbReference type="ARBA" id="ARBA00022729"/>
    </source>
</evidence>
<dbReference type="EC" id="1.14.18.1" evidence="5"/>
<evidence type="ECO:0000259" key="20">
    <source>
        <dbReference type="PROSITE" id="PS00498"/>
    </source>
</evidence>
<dbReference type="PRINTS" id="PR00187">
    <property type="entry name" value="HAEMOCYANIN"/>
</dbReference>
<feature type="disulfide bond" evidence="18">
    <location>
        <begin position="1628"/>
        <end position="1644"/>
    </location>
</feature>
<keyword evidence="6" id="KW-0964">Secreted</keyword>
<dbReference type="Pfam" id="PF01401">
    <property type="entry name" value="Peptidase_M2"/>
    <property type="match status" value="1"/>
</dbReference>
<comment type="subcellular location">
    <subcellularLocation>
        <location evidence="2">Secreted</location>
    </subcellularLocation>
</comment>
<proteinExistence type="inferred from homology"/>
<dbReference type="Pfam" id="PF00372">
    <property type="entry name" value="Hemocyanin_M"/>
    <property type="match status" value="2"/>
</dbReference>
<dbReference type="GO" id="GO:0016020">
    <property type="term" value="C:membrane"/>
    <property type="evidence" value="ECO:0007669"/>
    <property type="project" value="InterPro"/>
</dbReference>
<comment type="caution">
    <text evidence="19">Lacks conserved residue(s) required for the propagation of feature annotation.</text>
</comment>
<evidence type="ECO:0000313" key="21">
    <source>
        <dbReference type="EMBL" id="KNC26609.1"/>
    </source>
</evidence>
<evidence type="ECO:0000256" key="9">
    <source>
        <dbReference type="ARBA" id="ARBA00023002"/>
    </source>
</evidence>
<keyword evidence="10" id="KW-0186">Copper</keyword>
<feature type="domain" description="Tyrosinase copper-binding" evidence="20">
    <location>
        <begin position="954"/>
        <end position="965"/>
    </location>
</feature>
<dbReference type="GO" id="GO:0006508">
    <property type="term" value="P:proteolysis"/>
    <property type="evidence" value="ECO:0007669"/>
    <property type="project" value="InterPro"/>
</dbReference>
<protein>
    <recommendedName>
        <fullName evidence="5">tyrosinase</fullName>
        <ecNumber evidence="5">1.14.18.1</ecNumber>
    </recommendedName>
</protein>
<comment type="cofactor">
    <cofactor evidence="1">
        <name>Cu(2+)</name>
        <dbReference type="ChEBI" id="CHEBI:29036"/>
    </cofactor>
</comment>
<keyword evidence="9" id="KW-0560">Oxidoreductase</keyword>
<dbReference type="CDD" id="cd06461">
    <property type="entry name" value="M2_ACE"/>
    <property type="match status" value="1"/>
</dbReference>
<reference evidence="21 22" key="1">
    <citation type="journal article" date="2015" name="Nat. Commun.">
        <title>Lucilia cuprina genome unlocks parasitic fly biology to underpin future interventions.</title>
        <authorList>
            <person name="Anstead C.A."/>
            <person name="Korhonen P.K."/>
            <person name="Young N.D."/>
            <person name="Hall R.S."/>
            <person name="Jex A.R."/>
            <person name="Murali S.C."/>
            <person name="Hughes D.S."/>
            <person name="Lee S.F."/>
            <person name="Perry T."/>
            <person name="Stroehlein A.J."/>
            <person name="Ansell B.R."/>
            <person name="Breugelmans B."/>
            <person name="Hofmann A."/>
            <person name="Qu J."/>
            <person name="Dugan S."/>
            <person name="Lee S.L."/>
            <person name="Chao H."/>
            <person name="Dinh H."/>
            <person name="Han Y."/>
            <person name="Doddapaneni H.V."/>
            <person name="Worley K.C."/>
            <person name="Muzny D.M."/>
            <person name="Ioannidis P."/>
            <person name="Waterhouse R.M."/>
            <person name="Zdobnov E.M."/>
            <person name="James P.J."/>
            <person name="Bagnall N.H."/>
            <person name="Kotze A.C."/>
            <person name="Gibbs R.A."/>
            <person name="Richards S."/>
            <person name="Batterham P."/>
            <person name="Gasser R.B."/>
        </authorList>
    </citation>
    <scope>NUCLEOTIDE SEQUENCE [LARGE SCALE GENOMIC DNA]</scope>
    <source>
        <strain evidence="21 22">LS</strain>
        <tissue evidence="21">Full body</tissue>
    </source>
</reference>
<name>A0A0L0C587_LUCCU</name>
<dbReference type="SUPFAM" id="SSF55486">
    <property type="entry name" value="Metalloproteases ('zincins'), catalytic domain"/>
    <property type="match status" value="1"/>
</dbReference>
<comment type="similarity">
    <text evidence="3 19">Belongs to the peptidase M2 family.</text>
</comment>
<evidence type="ECO:0000256" key="19">
    <source>
        <dbReference type="PROSITE-ProRule" id="PRU01355"/>
    </source>
</evidence>
<dbReference type="EMBL" id="JRES01000975">
    <property type="protein sequence ID" value="KNC26609.1"/>
    <property type="molecule type" value="Genomic_DNA"/>
</dbReference>
<dbReference type="InterPro" id="IPR005204">
    <property type="entry name" value="Hemocyanin_N"/>
</dbReference>
<evidence type="ECO:0000256" key="3">
    <source>
        <dbReference type="ARBA" id="ARBA00008139"/>
    </source>
</evidence>
<dbReference type="STRING" id="7375.A0A0L0C587"/>
<dbReference type="GO" id="GO:0008237">
    <property type="term" value="F:metallopeptidase activity"/>
    <property type="evidence" value="ECO:0007669"/>
    <property type="project" value="InterPro"/>
</dbReference>
<evidence type="ECO:0000256" key="5">
    <source>
        <dbReference type="ARBA" id="ARBA00011906"/>
    </source>
</evidence>
<evidence type="ECO:0000256" key="1">
    <source>
        <dbReference type="ARBA" id="ARBA00001973"/>
    </source>
</evidence>
<dbReference type="GO" id="GO:0046872">
    <property type="term" value="F:metal ion binding"/>
    <property type="evidence" value="ECO:0007669"/>
    <property type="project" value="UniProtKB-KW"/>
</dbReference>
<dbReference type="OrthoDB" id="8119704at2759"/>
<keyword evidence="11" id="KW-0503">Monooxygenase</keyword>
<evidence type="ECO:0000256" key="13">
    <source>
        <dbReference type="ARBA" id="ARBA00023157"/>
    </source>
</evidence>
<feature type="domain" description="Tyrosinase copper-binding" evidence="20">
    <location>
        <begin position="268"/>
        <end position="279"/>
    </location>
</feature>
<dbReference type="Proteomes" id="UP000037069">
    <property type="component" value="Unassembled WGS sequence"/>
</dbReference>
<sequence length="1903" mass="219937">MANKQNLLLLFERPNEPVFMEKGTTSTVFDVPDKFLTDRYRPIGNEVQSRFGDKAEKRIPVRDIALPDLRIPMSLGRDEQFSLFVPRHRRIAGRLIDIFMGLRTIDDLQSIIARYNMERFSNNLARVTRYNNFREPIAEGYFPKMDSLVASRAWPPRFDNTVISDLRRELDQINLDVADMERWRDRIYDAIHQGFVIDESGNRIALDEQRGIDILGNMMESSIISPNRSLYGDLHNLGHVFISYSHDPDHRHLESFGVMGDSATAMRDPVFYRWHAFIDDIFQEHKTRLPPYTLPQLQYDGITISGVQVAADGGRPNVLSTFFQQSDIDLSRGMDFVPRGNVFARFTHLQHTPFTYTINVNNNSRAQRFGTVRIFLAPKTDERGQQMLLRDQRLLMVELDKFIVSLNPGQNTIRRRSSESSVTIPFERTYRNLDANRPAAGSADELEFNFCGCGWPANMLIPKGLPEGMRCELFVMVSNYEDDRVDQQLVGACSDAASYCGVRDRLYPDRRPMGYPFDRLPRQGADRLVNFLTPNMSVVDVVIRHDPNRIVQLLSKMANKQNLLLLFERPNEPVFMEKGTTSTVFDVPDKFLTDRYRPIGNEVQSRFGDKAEKRILVRDIALPDLRIPMSLGRDEQFSLFVPRHRRIAGRLIDIFMGLRTIDDLQSVAVYARDRVNPFLFNYALSVALLHRPDTKGMDLPSFAQNFPEKYVDSKVLGQAREEATVVSEGSRMPIVVPRDYTASDLDPEHRLWYFREDLGINLHHWHWHLVYPFEAGNRSIVAKDRRGELFYYMHQQIIARYNMERFSNNLARVTRYNNFREPIAEGYFPKMDSLVASRAWPPRFDNTVISDLRRELDQINLDVADMERWRDRIYDAIHQGFVIDESGNRIALDEQRGIDILGNMMESSIISPNRSLYGDLHNLGHVFISYSHDPDHRHLESFGVMGDSATAMRDPVFYRWHAFIDDIFQEHKTRLPAYTLPQLQYDGITISGVQVAADGGRPNLLSTFFQQSDVDLSRGMDFVPRGNVFARFTHLQHTPFTYTINVNNNSRAQRFGTVRIFLAPKTDERGQQMLLRDQRLLMVELDKFIVSLNPGQNTIRRRSTESSVTIPFERTYRNLDANRPAAGSAQELEFNFCGCGWPANMLIPKGLPEGMNCELFVMVSNYEDDRVDQQLVGACSDAASYCGVRDRLYPDRRPMGYPFDRLPRQGADRLVNFLTPNMSVVDVVIRHDPNRILSIVCYDFPNNSIISGHLYTDRCALGFSPDRFPPKDVDSLKQFLTYNIFVIDIVIRHEVRIVLRSISLAAPNNETDARNFVTKASERYYNLYNKIAAETYSSIDDEDFEEIFKKLNNVKTISQELVEISQDAAEFDLSKIKDPQLKRALKKLRKVGNLFVLGEDYFSSFLLNLNSLKSLSTDKDIEPYLGGINMPDQDDSAIAYYPDIQKIFETSNDASELKYYWETWRERNSIWASVNFYTTIEGIQKAAEISEQPVLELYYSQYENKDFLKVMQKVMDEIMPAYKQLHAFIRHELHKKYGSDVVDPNGPIPDHLFEQVLSQVWKEGSVIESYFPFKELPPYDGFVKNYDAKKVLQEAQQFYKSLGFDDLDETFVKDQLKEHDESTNIGDCRADIFDLTPKVYMKYCPKVDFRKFMQMHGYMSRIHYAQAKKDLPAYFFNSYDLEYPVGEAVILSACTPKHLQAIGVAKDFTFTDKTLMNRLFRMGIHTILNVPLFFVHSKVVHDLLNNTIDMDGANKHYWKLMQTYVGTEPPSDREEGSIDFPYKFYLDLEQNYQTKKFVSEILGYQFYRAFCQKAGQTGQLHNCDFYNNKAVGNDLKSMMSLGSTKSWHDVIAKILDKPDISGDALLEYYAPIFDWVKGLNKQNKVKIGWNDSKKSKGSLEDDV</sequence>
<evidence type="ECO:0000256" key="11">
    <source>
        <dbReference type="ARBA" id="ARBA00023033"/>
    </source>
</evidence>
<evidence type="ECO:0000256" key="4">
    <source>
        <dbReference type="ARBA" id="ARBA00009928"/>
    </source>
</evidence>
<dbReference type="InterPro" id="IPR036697">
    <property type="entry name" value="Hemocyanin_N_sf"/>
</dbReference>
<evidence type="ECO:0000256" key="15">
    <source>
        <dbReference type="ARBA" id="ARBA00048233"/>
    </source>
</evidence>
<dbReference type="PROSITE" id="PS52011">
    <property type="entry name" value="PEPTIDASE_M2"/>
    <property type="match status" value="1"/>
</dbReference>
<dbReference type="GO" id="GO:0004503">
    <property type="term" value="F:tyrosinase activity"/>
    <property type="evidence" value="ECO:0007669"/>
    <property type="project" value="UniProtKB-EC"/>
</dbReference>
<dbReference type="PROSITE" id="PS00209">
    <property type="entry name" value="HEMOCYANIN_1"/>
    <property type="match status" value="1"/>
</dbReference>
<gene>
    <name evidence="21" type="ORF">FF38_10017</name>
</gene>
<keyword evidence="22" id="KW-1185">Reference proteome</keyword>
<evidence type="ECO:0000256" key="18">
    <source>
        <dbReference type="PIRSR" id="PIRSR601548-4"/>
    </source>
</evidence>
<comment type="catalytic activity">
    <reaction evidence="15">
        <text>2 L-dopa + O2 = 2 L-dopaquinone + 2 H2O</text>
        <dbReference type="Rhea" id="RHEA:34287"/>
        <dbReference type="ChEBI" id="CHEBI:15377"/>
        <dbReference type="ChEBI" id="CHEBI:15379"/>
        <dbReference type="ChEBI" id="CHEBI:57504"/>
        <dbReference type="ChEBI" id="CHEBI:57924"/>
        <dbReference type="EC" id="1.14.18.1"/>
    </reaction>
</comment>
<dbReference type="GO" id="GO:0004097">
    <property type="term" value="F:catechol oxidase activity"/>
    <property type="evidence" value="ECO:0007669"/>
    <property type="project" value="UniProtKB-ARBA"/>
</dbReference>
<evidence type="ECO:0000256" key="14">
    <source>
        <dbReference type="ARBA" id="ARBA00023180"/>
    </source>
</evidence>
<dbReference type="GO" id="GO:0008241">
    <property type="term" value="F:peptidyl-dipeptidase activity"/>
    <property type="evidence" value="ECO:0007669"/>
    <property type="project" value="InterPro"/>
</dbReference>